<name>A0A7V8K687_9GAMM</name>
<dbReference type="Proteomes" id="UP000462066">
    <property type="component" value="Unassembled WGS sequence"/>
</dbReference>
<keyword evidence="3" id="KW-1185">Reference proteome</keyword>
<evidence type="ECO:0000313" key="2">
    <source>
        <dbReference type="EMBL" id="KAF1684760.1"/>
    </source>
</evidence>
<protein>
    <submittedName>
        <fullName evidence="2">Uncharacterized protein</fullName>
    </submittedName>
</protein>
<organism evidence="2 3">
    <name type="scientific">Pseudoxanthomonas broegbernensis</name>
    <dbReference type="NCBI Taxonomy" id="83619"/>
    <lineage>
        <taxon>Bacteria</taxon>
        <taxon>Pseudomonadati</taxon>
        <taxon>Pseudomonadota</taxon>
        <taxon>Gammaproteobacteria</taxon>
        <taxon>Lysobacterales</taxon>
        <taxon>Lysobacteraceae</taxon>
        <taxon>Pseudoxanthomonas</taxon>
    </lineage>
</organism>
<gene>
    <name evidence="2" type="ORF">B1992_14440</name>
</gene>
<evidence type="ECO:0000256" key="1">
    <source>
        <dbReference type="SAM" id="MobiDB-lite"/>
    </source>
</evidence>
<dbReference type="EMBL" id="MWIP01000023">
    <property type="protein sequence ID" value="KAF1684760.1"/>
    <property type="molecule type" value="Genomic_DNA"/>
</dbReference>
<sequence length="112" mass="12743">MAMHGGRRHHRAMDTMLAMPIVPRHASTAKDEAVPRGATPHDRRRVDADTWHRLTQAAVTMAWSRDPDVMSDLVATLMDIHLHHCDRLPDRTLDELHLMISLELQQLSGEPD</sequence>
<comment type="caution">
    <text evidence="2">The sequence shown here is derived from an EMBL/GenBank/DDBJ whole genome shotgun (WGS) entry which is preliminary data.</text>
</comment>
<proteinExistence type="predicted"/>
<reference evidence="2 3" key="1">
    <citation type="submission" date="2017-10" db="EMBL/GenBank/DDBJ databases">
        <title>Whole genome sequencing of Pseudoxanthomonas broegbernensis DSM 12573(T).</title>
        <authorList>
            <person name="Kumar S."/>
            <person name="Bansal K."/>
            <person name="Kaur A."/>
            <person name="Patil P."/>
            <person name="Sharma S."/>
            <person name="Patil P.B."/>
        </authorList>
    </citation>
    <scope>NUCLEOTIDE SEQUENCE [LARGE SCALE GENOMIC DNA]</scope>
    <source>
        <strain evidence="2 3">DSM 12573</strain>
    </source>
</reference>
<feature type="compositionally biased region" description="Basic and acidic residues" evidence="1">
    <location>
        <begin position="28"/>
        <end position="48"/>
    </location>
</feature>
<evidence type="ECO:0000313" key="3">
    <source>
        <dbReference type="Proteomes" id="UP000462066"/>
    </source>
</evidence>
<dbReference type="AlphaFoldDB" id="A0A7V8K687"/>
<accession>A0A7V8K687</accession>
<feature type="region of interest" description="Disordered" evidence="1">
    <location>
        <begin position="25"/>
        <end position="48"/>
    </location>
</feature>